<evidence type="ECO:0000256" key="1">
    <source>
        <dbReference type="SAM" id="Coils"/>
    </source>
</evidence>
<proteinExistence type="predicted"/>
<dbReference type="EMBL" id="CM032181">
    <property type="protein sequence ID" value="KAG7098194.1"/>
    <property type="molecule type" value="Genomic_DNA"/>
</dbReference>
<keyword evidence="1" id="KW-0175">Coiled coil</keyword>
<feature type="region of interest" description="Disordered" evidence="2">
    <location>
        <begin position="27"/>
        <end position="48"/>
    </location>
</feature>
<reference evidence="3" key="1">
    <citation type="journal article" date="2021" name="Genome Biol. Evol.">
        <title>The assembled and annotated genome of the fairy-ring fungus Marasmius oreades.</title>
        <authorList>
            <person name="Hiltunen M."/>
            <person name="Ament-Velasquez S.L."/>
            <person name="Johannesson H."/>
        </authorList>
    </citation>
    <scope>NUCLEOTIDE SEQUENCE</scope>
    <source>
        <strain evidence="3">03SP1</strain>
    </source>
</reference>
<accession>A0A9P7V0U2</accession>
<evidence type="ECO:0000313" key="3">
    <source>
        <dbReference type="EMBL" id="KAG7098194.1"/>
    </source>
</evidence>
<dbReference type="GeneID" id="66069238"/>
<name>A0A9P7V0U2_9AGAR</name>
<evidence type="ECO:0000313" key="4">
    <source>
        <dbReference type="Proteomes" id="UP001049176"/>
    </source>
</evidence>
<organism evidence="3 4">
    <name type="scientific">Marasmius oreades</name>
    <name type="common">fairy-ring Marasmius</name>
    <dbReference type="NCBI Taxonomy" id="181124"/>
    <lineage>
        <taxon>Eukaryota</taxon>
        <taxon>Fungi</taxon>
        <taxon>Dikarya</taxon>
        <taxon>Basidiomycota</taxon>
        <taxon>Agaricomycotina</taxon>
        <taxon>Agaricomycetes</taxon>
        <taxon>Agaricomycetidae</taxon>
        <taxon>Agaricales</taxon>
        <taxon>Marasmiineae</taxon>
        <taxon>Marasmiaceae</taxon>
        <taxon>Marasmius</taxon>
    </lineage>
</organism>
<keyword evidence="4" id="KW-1185">Reference proteome</keyword>
<sequence length="205" mass="22930">MSEVAPLNPFTDLGGVVSFTSTKIGHARGQRRAGVEDNPELENKSQSVAVGRRNPMDLELNLEMLKVLRQDAETRCNEASSHVQELERELQFAASRVQKLELELQHGLAINGELQQQTAQLRSALEESNNDKEFFFRGFREREAQLRVAEAQACALEIHTSELIDQTLQASTSQSQQQLMATVKESLGVCSLCQNDYNKARLPSM</sequence>
<dbReference type="RefSeq" id="XP_043014664.1">
    <property type="nucleotide sequence ID" value="XM_043145964.1"/>
</dbReference>
<dbReference type="Proteomes" id="UP001049176">
    <property type="component" value="Chromosome 1"/>
</dbReference>
<feature type="coiled-coil region" evidence="1">
    <location>
        <begin position="69"/>
        <end position="131"/>
    </location>
</feature>
<evidence type="ECO:0000256" key="2">
    <source>
        <dbReference type="SAM" id="MobiDB-lite"/>
    </source>
</evidence>
<dbReference type="KEGG" id="more:E1B28_000162"/>
<dbReference type="AlphaFoldDB" id="A0A9P7V0U2"/>
<comment type="caution">
    <text evidence="3">The sequence shown here is derived from an EMBL/GenBank/DDBJ whole genome shotgun (WGS) entry which is preliminary data.</text>
</comment>
<protein>
    <submittedName>
        <fullName evidence="3">Uncharacterized protein</fullName>
    </submittedName>
</protein>
<gene>
    <name evidence="3" type="ORF">E1B28_000162</name>
</gene>